<dbReference type="EMBL" id="JADGMS010000019">
    <property type="protein sequence ID" value="KAF9661341.1"/>
    <property type="molecule type" value="Genomic_DNA"/>
</dbReference>
<protein>
    <submittedName>
        <fullName evidence="1">Uncharacterized protein</fullName>
    </submittedName>
</protein>
<dbReference type="PANTHER" id="PTHR46890">
    <property type="entry name" value="NON-LTR RETROLELEMENT REVERSE TRANSCRIPTASE-LIKE PROTEIN-RELATED"/>
    <property type="match status" value="1"/>
</dbReference>
<dbReference type="Proteomes" id="UP000657918">
    <property type="component" value="Unassembled WGS sequence"/>
</dbReference>
<dbReference type="PANTHER" id="PTHR46890:SF48">
    <property type="entry name" value="RNA-DIRECTED DNA POLYMERASE"/>
    <property type="match status" value="1"/>
</dbReference>
<accession>A0A835MHR2</accession>
<gene>
    <name evidence="1" type="ORF">SADUNF_Sadunf19G0058000</name>
</gene>
<dbReference type="OrthoDB" id="1937542at2759"/>
<evidence type="ECO:0000313" key="2">
    <source>
        <dbReference type="Proteomes" id="UP000657918"/>
    </source>
</evidence>
<evidence type="ECO:0000313" key="1">
    <source>
        <dbReference type="EMBL" id="KAF9661341.1"/>
    </source>
</evidence>
<dbReference type="InterPro" id="IPR052343">
    <property type="entry name" value="Retrotransposon-Effector_Assoc"/>
</dbReference>
<organism evidence="1 2">
    <name type="scientific">Salix dunnii</name>
    <dbReference type="NCBI Taxonomy" id="1413687"/>
    <lineage>
        <taxon>Eukaryota</taxon>
        <taxon>Viridiplantae</taxon>
        <taxon>Streptophyta</taxon>
        <taxon>Embryophyta</taxon>
        <taxon>Tracheophyta</taxon>
        <taxon>Spermatophyta</taxon>
        <taxon>Magnoliopsida</taxon>
        <taxon>eudicotyledons</taxon>
        <taxon>Gunneridae</taxon>
        <taxon>Pentapetalae</taxon>
        <taxon>rosids</taxon>
        <taxon>fabids</taxon>
        <taxon>Malpighiales</taxon>
        <taxon>Salicaceae</taxon>
        <taxon>Saliceae</taxon>
        <taxon>Salix</taxon>
    </lineage>
</organism>
<keyword evidence="2" id="KW-1185">Reference proteome</keyword>
<reference evidence="1 2" key="1">
    <citation type="submission" date="2020-10" db="EMBL/GenBank/DDBJ databases">
        <title>Plant Genome Project.</title>
        <authorList>
            <person name="Zhang R.-G."/>
        </authorList>
    </citation>
    <scope>NUCLEOTIDE SEQUENCE [LARGE SCALE GENOMIC DNA]</scope>
    <source>
        <strain evidence="1">FAFU-HL-1</strain>
        <tissue evidence="1">Leaf</tissue>
    </source>
</reference>
<name>A0A835MHR2_9ROSI</name>
<proteinExistence type="predicted"/>
<dbReference type="AlphaFoldDB" id="A0A835MHR2"/>
<comment type="caution">
    <text evidence="1">The sequence shown here is derived from an EMBL/GenBank/DDBJ whole genome shotgun (WGS) entry which is preliminary data.</text>
</comment>
<sequence length="316" mass="36637">MLREEERQQASIYMNLCKEEKAFYKQRSRVQWLTLHDHNTRFFHRSLIHRNARNGINRLEDADGVVHTGNLKMGDITVKYYRALLQTNQQPCEGNVANLYPKVITKEDKDTMKLPVSDKEIKDALFSIPDDKAPGHDGYTSLFFKKAWPTIGVDFTGAVKSFFCNSRLPHCVNSMRIVLIPKKESPNCLDDYRPISCSCGNQSCSNHMAIRMANNYWSAMQREGALYNQCGSRQAWEWAVASYGTGHHVKNHILGMVLAATVYHIWRECNRRFHNHHYSSIQKMKGDVIHMVRNRLANIGDRDELLESIRHQRNIQ</sequence>